<evidence type="ECO:0000259" key="1">
    <source>
        <dbReference type="Pfam" id="PF01869"/>
    </source>
</evidence>
<dbReference type="AlphaFoldDB" id="A0A4Y3NC96"/>
<dbReference type="PANTHER" id="PTHR43190:SF3">
    <property type="entry name" value="N-ACETYL-D-GLUCOSAMINE KINASE"/>
    <property type="match status" value="1"/>
</dbReference>
<evidence type="ECO:0000313" key="3">
    <source>
        <dbReference type="Proteomes" id="UP000317715"/>
    </source>
</evidence>
<protein>
    <recommendedName>
        <fullName evidence="1">ATPase BadF/BadG/BcrA/BcrD type domain-containing protein</fullName>
    </recommendedName>
</protein>
<dbReference type="Gene3D" id="3.30.420.40">
    <property type="match status" value="2"/>
</dbReference>
<reference evidence="2 3" key="1">
    <citation type="submission" date="2019-06" db="EMBL/GenBank/DDBJ databases">
        <title>Whole genome shotgun sequence of Paenarthrobacter aurescens NBRC 12136.</title>
        <authorList>
            <person name="Hosoyama A."/>
            <person name="Uohara A."/>
            <person name="Ohji S."/>
            <person name="Ichikawa N."/>
        </authorList>
    </citation>
    <scope>NUCLEOTIDE SEQUENCE [LARGE SCALE GENOMIC DNA]</scope>
    <source>
        <strain evidence="2 3">NBRC 12136</strain>
    </source>
</reference>
<name>A0A4Y3NC96_PAEAU</name>
<proteinExistence type="predicted"/>
<comment type="caution">
    <text evidence="2">The sequence shown here is derived from an EMBL/GenBank/DDBJ whole genome shotgun (WGS) entry which is preliminary data.</text>
</comment>
<dbReference type="SUPFAM" id="SSF53067">
    <property type="entry name" value="Actin-like ATPase domain"/>
    <property type="match status" value="1"/>
</dbReference>
<dbReference type="OrthoDB" id="8701357at2"/>
<gene>
    <name evidence="2" type="ORF">AAU01_15980</name>
</gene>
<dbReference type="Proteomes" id="UP000317715">
    <property type="component" value="Unassembled WGS sequence"/>
</dbReference>
<dbReference type="InterPro" id="IPR052519">
    <property type="entry name" value="Euk-type_GlcNAc_Kinase"/>
</dbReference>
<feature type="domain" description="ATPase BadF/BadG/BcrA/BcrD type" evidence="1">
    <location>
        <begin position="67"/>
        <end position="295"/>
    </location>
</feature>
<keyword evidence="3" id="KW-1185">Reference proteome</keyword>
<dbReference type="Pfam" id="PF01869">
    <property type="entry name" value="BcrAD_BadFG"/>
    <property type="match status" value="1"/>
</dbReference>
<dbReference type="GeneID" id="97300147"/>
<dbReference type="InterPro" id="IPR002731">
    <property type="entry name" value="ATPase_BadF"/>
</dbReference>
<dbReference type="PANTHER" id="PTHR43190">
    <property type="entry name" value="N-ACETYL-D-GLUCOSAMINE KINASE"/>
    <property type="match status" value="1"/>
</dbReference>
<dbReference type="RefSeq" id="WP_141283120.1">
    <property type="nucleotide sequence ID" value="NZ_BAAAWK010000001.1"/>
</dbReference>
<evidence type="ECO:0000313" key="2">
    <source>
        <dbReference type="EMBL" id="GEB18843.1"/>
    </source>
</evidence>
<organism evidence="2 3">
    <name type="scientific">Paenarthrobacter aurescens</name>
    <name type="common">Arthrobacter aurescens</name>
    <dbReference type="NCBI Taxonomy" id="43663"/>
    <lineage>
        <taxon>Bacteria</taxon>
        <taxon>Bacillati</taxon>
        <taxon>Actinomycetota</taxon>
        <taxon>Actinomycetes</taxon>
        <taxon>Micrococcales</taxon>
        <taxon>Micrococcaceae</taxon>
        <taxon>Paenarthrobacter</taxon>
    </lineage>
</organism>
<dbReference type="InterPro" id="IPR043129">
    <property type="entry name" value="ATPase_NBD"/>
</dbReference>
<dbReference type="EMBL" id="BJMD01000008">
    <property type="protein sequence ID" value="GEB18843.1"/>
    <property type="molecule type" value="Genomic_DNA"/>
</dbReference>
<sequence>MEATEVVLVADVGKSRCRVELRSGTELLGAADQHGFPGVHVDNGPTLAFELLLETVSLLPPGLPMSGITGVGAAVAGVEASAEKSQELATMLSQRFSVPAAVLSDATAAQLGALQGAPGTALIVGTGAVAFRFDEAGNLHRADGWGPYLGDRGSGRWIGQQGLQAVLEAHDGGPATSLSAAAGALVESPEMLPGWLAANENPYRAMARFAPLVLHAAEAGDAVAHDIVSEACRILTHTVKLASGGDNGSSPRVALLGGVVGSDFFASLLRKSLASAGIEVVAPLGDGLDGAALAATRRGLIQERYIHRDGTNWPD</sequence>
<accession>A0A4Y3NC96</accession>